<sequence>MDKIAVKTIRTATLGREPVVLVPLKRWKKIENSLEDLDMFLSRTVRRDIARARGEVRKGRTVSFDAAMRKIGISS</sequence>
<comment type="caution">
    <text evidence="1">The sequence shown here is derived from an EMBL/GenBank/DDBJ whole genome shotgun (WGS) entry which is preliminary data.</text>
</comment>
<dbReference type="EMBL" id="MFQE01000007">
    <property type="protein sequence ID" value="OGH73910.1"/>
    <property type="molecule type" value="Genomic_DNA"/>
</dbReference>
<name>A0A1F6MQW6_9BACT</name>
<evidence type="ECO:0000313" key="1">
    <source>
        <dbReference type="EMBL" id="OGH73910.1"/>
    </source>
</evidence>
<accession>A0A1F6MQW6</accession>
<dbReference type="AlphaFoldDB" id="A0A1F6MQW6"/>
<dbReference type="STRING" id="1798683.A3C90_02740"/>
<gene>
    <name evidence="1" type="ORF">A3C90_02740</name>
</gene>
<proteinExistence type="predicted"/>
<reference evidence="1 2" key="1">
    <citation type="journal article" date="2016" name="Nat. Commun.">
        <title>Thousands of microbial genomes shed light on interconnected biogeochemical processes in an aquifer system.</title>
        <authorList>
            <person name="Anantharaman K."/>
            <person name="Brown C.T."/>
            <person name="Hug L.A."/>
            <person name="Sharon I."/>
            <person name="Castelle C.J."/>
            <person name="Probst A.J."/>
            <person name="Thomas B.C."/>
            <person name="Singh A."/>
            <person name="Wilkins M.J."/>
            <person name="Karaoz U."/>
            <person name="Brodie E.L."/>
            <person name="Williams K.H."/>
            <person name="Hubbard S.S."/>
            <person name="Banfield J.F."/>
        </authorList>
    </citation>
    <scope>NUCLEOTIDE SEQUENCE [LARGE SCALE GENOMIC DNA]</scope>
</reference>
<protein>
    <submittedName>
        <fullName evidence="1">Uncharacterized protein</fullName>
    </submittedName>
</protein>
<organism evidence="1 2">
    <name type="scientific">Candidatus Magasanikbacteria bacterium RIFCSPHIGHO2_02_FULL_51_14</name>
    <dbReference type="NCBI Taxonomy" id="1798683"/>
    <lineage>
        <taxon>Bacteria</taxon>
        <taxon>Candidatus Magasanikiibacteriota</taxon>
    </lineage>
</organism>
<dbReference type="Proteomes" id="UP000177457">
    <property type="component" value="Unassembled WGS sequence"/>
</dbReference>
<evidence type="ECO:0000313" key="2">
    <source>
        <dbReference type="Proteomes" id="UP000177457"/>
    </source>
</evidence>